<proteinExistence type="predicted"/>
<dbReference type="RefSeq" id="WP_067777720.1">
    <property type="nucleotide sequence ID" value="NZ_LIGX01000041.1"/>
</dbReference>
<feature type="transmembrane region" description="Helical" evidence="1">
    <location>
        <begin position="231"/>
        <end position="253"/>
    </location>
</feature>
<protein>
    <submittedName>
        <fullName evidence="3">Caax protease self-immunity</fullName>
    </submittedName>
</protein>
<keyword evidence="3" id="KW-0645">Protease</keyword>
<dbReference type="STRING" id="1679444.PYTT_1745"/>
<dbReference type="InterPro" id="IPR003675">
    <property type="entry name" value="Rce1/LyrA-like_dom"/>
</dbReference>
<gene>
    <name evidence="3" type="ORF">PYTT_1745</name>
</gene>
<dbReference type="EMBL" id="LT629973">
    <property type="protein sequence ID" value="SEH92243.1"/>
    <property type="molecule type" value="Genomic_DNA"/>
</dbReference>
<dbReference type="GO" id="GO:0080120">
    <property type="term" value="P:CAAX-box protein maturation"/>
    <property type="evidence" value="ECO:0007669"/>
    <property type="project" value="UniProtKB-ARBA"/>
</dbReference>
<keyword evidence="4" id="KW-1185">Reference proteome</keyword>
<dbReference type="Proteomes" id="UP000176204">
    <property type="component" value="Chromosome I"/>
</dbReference>
<dbReference type="AlphaFoldDB" id="A0A1H6M3Z8"/>
<evidence type="ECO:0000256" key="1">
    <source>
        <dbReference type="SAM" id="Phobius"/>
    </source>
</evidence>
<sequence length="259" mass="29422">MPAVKSSTDDDALMKAYVGPFAVFLGFTLLLQFLEPALGWDHPSAAWWQRDLKQWVYPLQAVSAGFLVWHWRKRVQWAWSWKWSLIGAVAGALGIACWLAPTLLADRLPVEEWFGRDSWQATALGLDARTEGFDPGLVFERGGAAWWMAYVMRFFRAVVVVAFVEELFWRGFLMRLMVNFDRPWTVPFGKHSWRAYWVTTLLFMSVHLPVDYLGAFVYGSLTYVLAVVSRSLGATVAMHAVANLLMGVAALAWNKPGLW</sequence>
<dbReference type="GO" id="GO:0006508">
    <property type="term" value="P:proteolysis"/>
    <property type="evidence" value="ECO:0007669"/>
    <property type="project" value="UniProtKB-KW"/>
</dbReference>
<feature type="transmembrane region" description="Helical" evidence="1">
    <location>
        <begin position="54"/>
        <end position="71"/>
    </location>
</feature>
<reference evidence="4" key="1">
    <citation type="submission" date="2016-09" db="EMBL/GenBank/DDBJ databases">
        <authorList>
            <person name="Koehorst J."/>
        </authorList>
    </citation>
    <scope>NUCLEOTIDE SEQUENCE [LARGE SCALE GENOMIC DNA]</scope>
</reference>
<name>A0A1H6M3Z8_9BACT</name>
<keyword evidence="1" id="KW-0812">Transmembrane</keyword>
<evidence type="ECO:0000313" key="4">
    <source>
        <dbReference type="Proteomes" id="UP000176204"/>
    </source>
</evidence>
<dbReference type="OrthoDB" id="9787923at2"/>
<feature type="transmembrane region" description="Helical" evidence="1">
    <location>
        <begin position="195"/>
        <end position="219"/>
    </location>
</feature>
<dbReference type="GO" id="GO:0004175">
    <property type="term" value="F:endopeptidase activity"/>
    <property type="evidence" value="ECO:0007669"/>
    <property type="project" value="UniProtKB-ARBA"/>
</dbReference>
<feature type="transmembrane region" description="Helical" evidence="1">
    <location>
        <begin position="154"/>
        <end position="174"/>
    </location>
</feature>
<feature type="domain" description="CAAX prenyl protease 2/Lysostaphin resistance protein A-like" evidence="2">
    <location>
        <begin position="150"/>
        <end position="245"/>
    </location>
</feature>
<feature type="transmembrane region" description="Helical" evidence="1">
    <location>
        <begin position="12"/>
        <end position="34"/>
    </location>
</feature>
<accession>A0A1H6M3Z8</accession>
<evidence type="ECO:0000313" key="3">
    <source>
        <dbReference type="EMBL" id="SEH92243.1"/>
    </source>
</evidence>
<evidence type="ECO:0000259" key="2">
    <source>
        <dbReference type="Pfam" id="PF02517"/>
    </source>
</evidence>
<organism evidence="3 4">
    <name type="scientific">Akkermansia glycaniphila</name>
    <dbReference type="NCBI Taxonomy" id="1679444"/>
    <lineage>
        <taxon>Bacteria</taxon>
        <taxon>Pseudomonadati</taxon>
        <taxon>Verrucomicrobiota</taxon>
        <taxon>Verrucomicrobiia</taxon>
        <taxon>Verrucomicrobiales</taxon>
        <taxon>Akkermansiaceae</taxon>
        <taxon>Akkermansia</taxon>
    </lineage>
</organism>
<dbReference type="KEGG" id="agl:PYTT_1745"/>
<dbReference type="Pfam" id="PF02517">
    <property type="entry name" value="Rce1-like"/>
    <property type="match status" value="1"/>
</dbReference>
<keyword evidence="1" id="KW-0472">Membrane</keyword>
<keyword evidence="1" id="KW-1133">Transmembrane helix</keyword>
<feature type="transmembrane region" description="Helical" evidence="1">
    <location>
        <begin position="83"/>
        <end position="104"/>
    </location>
</feature>
<keyword evidence="3" id="KW-0378">Hydrolase</keyword>